<dbReference type="OrthoDB" id="9792756at2"/>
<evidence type="ECO:0000313" key="2">
    <source>
        <dbReference type="Proteomes" id="UP000002430"/>
    </source>
</evidence>
<evidence type="ECO:0000313" key="1">
    <source>
        <dbReference type="EMBL" id="CAJ54142.1"/>
    </source>
</evidence>
<dbReference type="InterPro" id="IPR004375">
    <property type="entry name" value="NanQ/TabA/YiaL"/>
</dbReference>
<dbReference type="STRING" id="363253.LI0086"/>
<dbReference type="Gene3D" id="2.60.120.370">
    <property type="entry name" value="YhcH/YjgK/YiaL"/>
    <property type="match status" value="1"/>
</dbReference>
<organism evidence="1 2">
    <name type="scientific">Lawsonia intracellularis (strain PHE/MN1-00)</name>
    <dbReference type="NCBI Taxonomy" id="363253"/>
    <lineage>
        <taxon>Bacteria</taxon>
        <taxon>Pseudomonadati</taxon>
        <taxon>Thermodesulfobacteriota</taxon>
        <taxon>Desulfovibrionia</taxon>
        <taxon>Desulfovibrionales</taxon>
        <taxon>Desulfovibrionaceae</taxon>
        <taxon>Lawsonia</taxon>
    </lineage>
</organism>
<name>Q1MS83_LAWIP</name>
<sequence length="167" mass="19252">MLSDSIKNWQNYELGPIWNELMLWINQKVNSSLPDGIYTVAGCNINIFPMTSRMEGSCLYESHRTMCDLHIVLKGKEYFWNRPINNLELEGLFNIDKDIGFYKPTTNTDGLSRITLTTGIWVLVFPWEAHLPDMSIDEHSITLKKLVAKIPFTHLTISAKKVTHGYF</sequence>
<proteinExistence type="predicted"/>
<keyword evidence="2" id="KW-1185">Reference proteome</keyword>
<dbReference type="EMBL" id="AM180252">
    <property type="protein sequence ID" value="CAJ54142.1"/>
    <property type="molecule type" value="Genomic_DNA"/>
</dbReference>
<dbReference type="Pfam" id="PF04074">
    <property type="entry name" value="DUF386"/>
    <property type="match status" value="1"/>
</dbReference>
<dbReference type="GO" id="GO:0005829">
    <property type="term" value="C:cytosol"/>
    <property type="evidence" value="ECO:0007669"/>
    <property type="project" value="TreeGrafter"/>
</dbReference>
<gene>
    <name evidence="1" type="ordered locus">LI0086</name>
</gene>
<dbReference type="HOGENOM" id="CLU_107139_2_1_7"/>
<dbReference type="Proteomes" id="UP000002430">
    <property type="component" value="Chromosome"/>
</dbReference>
<dbReference type="NCBIfam" id="TIGR00022">
    <property type="entry name" value="YhcH/YjgK/YiaL family protein"/>
    <property type="match status" value="1"/>
</dbReference>
<dbReference type="KEGG" id="lip:LI0086"/>
<dbReference type="SUPFAM" id="SSF51197">
    <property type="entry name" value="Clavaminate synthase-like"/>
    <property type="match status" value="1"/>
</dbReference>
<dbReference type="PANTHER" id="PTHR34986:SF1">
    <property type="entry name" value="PROTEIN YIAL"/>
    <property type="match status" value="1"/>
</dbReference>
<dbReference type="AlphaFoldDB" id="Q1MS83"/>
<dbReference type="eggNOG" id="COG2731">
    <property type="taxonomic scope" value="Bacteria"/>
</dbReference>
<protein>
    <submittedName>
        <fullName evidence="1">Beta-D-galactosidase</fullName>
    </submittedName>
</protein>
<reference evidence="1 2" key="1">
    <citation type="submission" date="2005-11" db="EMBL/GenBank/DDBJ databases">
        <title>The complete genome sequence of Lawsonia intracellularis: the causative agent of proliferative enteropathy.</title>
        <authorList>
            <person name="Kaur K."/>
            <person name="Zhang Q."/>
            <person name="Beckler D."/>
            <person name="Munir S."/>
            <person name="Li L."/>
            <person name="Kinsley K."/>
            <person name="Herron L."/>
            <person name="Peterson A."/>
            <person name="May B."/>
            <person name="Singh S."/>
            <person name="Gebhart C."/>
            <person name="Kapur V."/>
        </authorList>
    </citation>
    <scope>NUCLEOTIDE SEQUENCE [LARGE SCALE GENOMIC DNA]</scope>
    <source>
        <strain evidence="1 2">PHE/MN1-00</strain>
    </source>
</reference>
<dbReference type="RefSeq" id="WP_011526169.1">
    <property type="nucleotide sequence ID" value="NC_008011.1"/>
</dbReference>
<dbReference type="PANTHER" id="PTHR34986">
    <property type="entry name" value="EVOLVED BETA-GALACTOSIDASE SUBUNIT BETA"/>
    <property type="match status" value="1"/>
</dbReference>
<dbReference type="InterPro" id="IPR037012">
    <property type="entry name" value="NanQ/TabA/YiaL_sf"/>
</dbReference>
<accession>Q1MS83</accession>